<feature type="compositionally biased region" description="Basic and acidic residues" evidence="12">
    <location>
        <begin position="104"/>
        <end position="113"/>
    </location>
</feature>
<evidence type="ECO:0000256" key="12">
    <source>
        <dbReference type="SAM" id="MobiDB-lite"/>
    </source>
</evidence>
<dbReference type="RefSeq" id="WP_179641394.1">
    <property type="nucleotide sequence ID" value="NZ_BAAAYY010000005.1"/>
</dbReference>
<gene>
    <name evidence="15" type="ORF">HDA32_000229</name>
</gene>
<name>A0A852TMD4_9ACTN</name>
<sequence>MENTEVWALILGGIAAVGFFLGWRARRRRLALLDTPTMTCAQLAEATAGARAVVSEVVGQAEPGPAGPLTAPFSGSPCVWYRTEVVRHYRKRVRDGKGNHRTQNRRETVEKNASHQPFQIRDTTGRVAFDPAGADVDSPAKSHQRYERGSQRRATAQAAQGGSGGIAQVAEQAVRWLGDGSGTKGYTYREWILRPEQRLFALGQVRPHGSELVMSRPDDRPFVLSTRSEEALLKNDWLFQRICFGGALALAVAAMGILVYGLFF</sequence>
<evidence type="ECO:0000256" key="9">
    <source>
        <dbReference type="ARBA" id="ARBA00022833"/>
    </source>
</evidence>
<protein>
    <recommendedName>
        <fullName evidence="3">RING-type E3 ubiquitin transferase</fullName>
        <ecNumber evidence="3">2.3.2.27</ecNumber>
    </recommendedName>
</protein>
<evidence type="ECO:0000256" key="6">
    <source>
        <dbReference type="ARBA" id="ARBA00022723"/>
    </source>
</evidence>
<dbReference type="Proteomes" id="UP000589036">
    <property type="component" value="Unassembled WGS sequence"/>
</dbReference>
<feature type="region of interest" description="Disordered" evidence="12">
    <location>
        <begin position="94"/>
        <end position="151"/>
    </location>
</feature>
<proteinExistence type="predicted"/>
<keyword evidence="16" id="KW-1185">Reference proteome</keyword>
<evidence type="ECO:0000256" key="5">
    <source>
        <dbReference type="ARBA" id="ARBA00022692"/>
    </source>
</evidence>
<evidence type="ECO:0000256" key="13">
    <source>
        <dbReference type="SAM" id="Phobius"/>
    </source>
</evidence>
<dbReference type="EMBL" id="JACCCC010000001">
    <property type="protein sequence ID" value="NYE45109.1"/>
    <property type="molecule type" value="Genomic_DNA"/>
</dbReference>
<evidence type="ECO:0000256" key="8">
    <source>
        <dbReference type="ARBA" id="ARBA00022786"/>
    </source>
</evidence>
<evidence type="ECO:0000256" key="7">
    <source>
        <dbReference type="ARBA" id="ARBA00022771"/>
    </source>
</evidence>
<keyword evidence="4" id="KW-0808">Transferase</keyword>
<keyword evidence="5 13" id="KW-0812">Transmembrane</keyword>
<evidence type="ECO:0000256" key="2">
    <source>
        <dbReference type="ARBA" id="ARBA00004141"/>
    </source>
</evidence>
<dbReference type="GO" id="GO:0016020">
    <property type="term" value="C:membrane"/>
    <property type="evidence" value="ECO:0007669"/>
    <property type="project" value="UniProtKB-SubCell"/>
</dbReference>
<keyword evidence="7" id="KW-0863">Zinc-finger</keyword>
<accession>A0A852TMD4</accession>
<evidence type="ECO:0000256" key="4">
    <source>
        <dbReference type="ARBA" id="ARBA00022679"/>
    </source>
</evidence>
<dbReference type="GO" id="GO:0016567">
    <property type="term" value="P:protein ubiquitination"/>
    <property type="evidence" value="ECO:0007669"/>
    <property type="project" value="InterPro"/>
</dbReference>
<dbReference type="GO" id="GO:0008270">
    <property type="term" value="F:zinc ion binding"/>
    <property type="evidence" value="ECO:0007669"/>
    <property type="project" value="UniProtKB-KW"/>
</dbReference>
<feature type="compositionally biased region" description="Basic and acidic residues" evidence="12">
    <location>
        <begin position="138"/>
        <end position="150"/>
    </location>
</feature>
<feature type="transmembrane region" description="Helical" evidence="13">
    <location>
        <begin position="6"/>
        <end position="23"/>
    </location>
</feature>
<keyword evidence="6" id="KW-0479">Metal-binding</keyword>
<dbReference type="GO" id="GO:0061630">
    <property type="term" value="F:ubiquitin protein ligase activity"/>
    <property type="evidence" value="ECO:0007669"/>
    <property type="project" value="UniProtKB-EC"/>
</dbReference>
<keyword evidence="11 13" id="KW-0472">Membrane</keyword>
<evidence type="ECO:0000256" key="1">
    <source>
        <dbReference type="ARBA" id="ARBA00000900"/>
    </source>
</evidence>
<feature type="compositionally biased region" description="Basic residues" evidence="12">
    <location>
        <begin position="94"/>
        <end position="103"/>
    </location>
</feature>
<evidence type="ECO:0000256" key="11">
    <source>
        <dbReference type="ARBA" id="ARBA00023136"/>
    </source>
</evidence>
<dbReference type="InterPro" id="IPR022170">
    <property type="entry name" value="MUL1-like"/>
</dbReference>
<keyword evidence="9" id="KW-0862">Zinc</keyword>
<keyword evidence="10 13" id="KW-1133">Transmembrane helix</keyword>
<evidence type="ECO:0000313" key="16">
    <source>
        <dbReference type="Proteomes" id="UP000589036"/>
    </source>
</evidence>
<evidence type="ECO:0000256" key="10">
    <source>
        <dbReference type="ARBA" id="ARBA00022989"/>
    </source>
</evidence>
<evidence type="ECO:0000259" key="14">
    <source>
        <dbReference type="Pfam" id="PF12483"/>
    </source>
</evidence>
<organism evidence="15 16">
    <name type="scientific">Spinactinospora alkalitolerans</name>
    <dbReference type="NCBI Taxonomy" id="687207"/>
    <lineage>
        <taxon>Bacteria</taxon>
        <taxon>Bacillati</taxon>
        <taxon>Actinomycetota</taxon>
        <taxon>Actinomycetes</taxon>
        <taxon>Streptosporangiales</taxon>
        <taxon>Nocardiopsidaceae</taxon>
        <taxon>Spinactinospora</taxon>
    </lineage>
</organism>
<dbReference type="AlphaFoldDB" id="A0A852TMD4"/>
<reference evidence="15 16" key="1">
    <citation type="submission" date="2020-07" db="EMBL/GenBank/DDBJ databases">
        <title>Sequencing the genomes of 1000 actinobacteria strains.</title>
        <authorList>
            <person name="Klenk H.-P."/>
        </authorList>
    </citation>
    <scope>NUCLEOTIDE SEQUENCE [LARGE SCALE GENOMIC DNA]</scope>
    <source>
        <strain evidence="15 16">CXB654</strain>
    </source>
</reference>
<feature type="domain" description="E3 Ubiquitin ligase MUL1-like" evidence="14">
    <location>
        <begin position="88"/>
        <end position="254"/>
    </location>
</feature>
<dbReference type="EC" id="2.3.2.27" evidence="3"/>
<feature type="transmembrane region" description="Helical" evidence="13">
    <location>
        <begin position="242"/>
        <end position="263"/>
    </location>
</feature>
<comment type="subcellular location">
    <subcellularLocation>
        <location evidence="2">Membrane</location>
        <topology evidence="2">Multi-pass membrane protein</topology>
    </subcellularLocation>
</comment>
<dbReference type="Pfam" id="PF12483">
    <property type="entry name" value="GIDE"/>
    <property type="match status" value="1"/>
</dbReference>
<comment type="catalytic activity">
    <reaction evidence="1">
        <text>S-ubiquitinyl-[E2 ubiquitin-conjugating enzyme]-L-cysteine + [acceptor protein]-L-lysine = [E2 ubiquitin-conjugating enzyme]-L-cysteine + N(6)-ubiquitinyl-[acceptor protein]-L-lysine.</text>
        <dbReference type="EC" id="2.3.2.27"/>
    </reaction>
</comment>
<evidence type="ECO:0000313" key="15">
    <source>
        <dbReference type="EMBL" id="NYE45109.1"/>
    </source>
</evidence>
<evidence type="ECO:0000256" key="3">
    <source>
        <dbReference type="ARBA" id="ARBA00012483"/>
    </source>
</evidence>
<comment type="caution">
    <text evidence="15">The sequence shown here is derived from an EMBL/GenBank/DDBJ whole genome shotgun (WGS) entry which is preliminary data.</text>
</comment>
<keyword evidence="8" id="KW-0833">Ubl conjugation pathway</keyword>